<accession>A0A379M482</accession>
<organism evidence="1 2">
    <name type="scientific">Rhodococcus gordoniae</name>
    <dbReference type="NCBI Taxonomy" id="223392"/>
    <lineage>
        <taxon>Bacteria</taxon>
        <taxon>Bacillati</taxon>
        <taxon>Actinomycetota</taxon>
        <taxon>Actinomycetes</taxon>
        <taxon>Mycobacteriales</taxon>
        <taxon>Nocardiaceae</taxon>
        <taxon>Rhodococcus</taxon>
    </lineage>
</organism>
<reference evidence="1 2" key="1">
    <citation type="submission" date="2018-06" db="EMBL/GenBank/DDBJ databases">
        <authorList>
            <consortium name="Pathogen Informatics"/>
            <person name="Doyle S."/>
        </authorList>
    </citation>
    <scope>NUCLEOTIDE SEQUENCE [LARGE SCALE GENOMIC DNA]</scope>
    <source>
        <strain evidence="1 2">NCTC13296</strain>
    </source>
</reference>
<name>A0A379M482_9NOCA</name>
<dbReference type="Proteomes" id="UP000254569">
    <property type="component" value="Unassembled WGS sequence"/>
</dbReference>
<sequence length="74" mass="7873">MVVDMTAIEARNPQECPVRTPAHEHAWSVESSHATSIGQVLYVRCVGCGARRVDLGGAPFVPPTALSTEVSPND</sequence>
<dbReference type="EMBL" id="UGVI01000001">
    <property type="protein sequence ID" value="SUE17109.1"/>
    <property type="molecule type" value="Genomic_DNA"/>
</dbReference>
<proteinExistence type="predicted"/>
<dbReference type="AlphaFoldDB" id="A0A379M482"/>
<evidence type="ECO:0000313" key="2">
    <source>
        <dbReference type="Proteomes" id="UP000254569"/>
    </source>
</evidence>
<evidence type="ECO:0000313" key="1">
    <source>
        <dbReference type="EMBL" id="SUE17109.1"/>
    </source>
</evidence>
<protein>
    <submittedName>
        <fullName evidence="1">Uncharacterized protein</fullName>
    </submittedName>
</protein>
<gene>
    <name evidence="1" type="ORF">NCTC13296_04008</name>
</gene>
<keyword evidence="2" id="KW-1185">Reference proteome</keyword>